<dbReference type="PRINTS" id="PR00363">
    <property type="entry name" value="CYTOCHROMEB5"/>
</dbReference>
<dbReference type="GO" id="GO:0016020">
    <property type="term" value="C:membrane"/>
    <property type="evidence" value="ECO:0007669"/>
    <property type="project" value="TreeGrafter"/>
</dbReference>
<dbReference type="CDD" id="cd03506">
    <property type="entry name" value="Delta6-FADS-like"/>
    <property type="match status" value="1"/>
</dbReference>
<dbReference type="GeneID" id="8861716"/>
<keyword evidence="3" id="KW-0408">Iron</keyword>
<evidence type="ECO:0000256" key="4">
    <source>
        <dbReference type="SAM" id="Phobius"/>
    </source>
</evidence>
<keyword evidence="7" id="KW-1185">Reference proteome</keyword>
<feature type="transmembrane region" description="Helical" evidence="4">
    <location>
        <begin position="316"/>
        <end position="337"/>
    </location>
</feature>
<dbReference type="GO" id="GO:0042759">
    <property type="term" value="P:long-chain fatty acid biosynthetic process"/>
    <property type="evidence" value="ECO:0007669"/>
    <property type="project" value="UniProtKB-ARBA"/>
</dbReference>
<dbReference type="GO" id="GO:0016717">
    <property type="term" value="F:oxidoreductase activity, acting on paired donors, with oxidation of a pair of donors resulting in the reduction of molecular oxygen to two molecules of water"/>
    <property type="evidence" value="ECO:0007669"/>
    <property type="project" value="UniProtKB-ARBA"/>
</dbReference>
<dbReference type="PANTHER" id="PTHR19353:SF19">
    <property type="entry name" value="DELTA(5) FATTY ACID DESATURASE C-RELATED"/>
    <property type="match status" value="1"/>
</dbReference>
<keyword evidence="4" id="KW-0472">Membrane</keyword>
<evidence type="ECO:0000256" key="3">
    <source>
        <dbReference type="ARBA" id="ARBA00023004"/>
    </source>
</evidence>
<feature type="domain" description="Cytochrome b5 heme-binding" evidence="5">
    <location>
        <begin position="6"/>
        <end position="84"/>
    </location>
</feature>
<proteinExistence type="predicted"/>
<dbReference type="VEuPathDB" id="AmoebaDB:NAEGRDRAFT_31560"/>
<evidence type="ECO:0000313" key="7">
    <source>
        <dbReference type="Proteomes" id="UP000006671"/>
    </source>
</evidence>
<dbReference type="GO" id="GO:0046872">
    <property type="term" value="F:metal ion binding"/>
    <property type="evidence" value="ECO:0007669"/>
    <property type="project" value="UniProtKB-KW"/>
</dbReference>
<dbReference type="AlphaFoldDB" id="D2V6X7"/>
<dbReference type="PIRSF" id="PIRSF015921">
    <property type="entry name" value="FA_sphinglp_des"/>
    <property type="match status" value="1"/>
</dbReference>
<dbReference type="eggNOG" id="KOG4232">
    <property type="taxonomic scope" value="Eukaryota"/>
</dbReference>
<dbReference type="OMA" id="SFMAFYW"/>
<dbReference type="SUPFAM" id="SSF55856">
    <property type="entry name" value="Cytochrome b5-like heme/steroid binding domain"/>
    <property type="match status" value="1"/>
</dbReference>
<dbReference type="OrthoDB" id="260519at2759"/>
<evidence type="ECO:0000256" key="1">
    <source>
        <dbReference type="ARBA" id="ARBA00022617"/>
    </source>
</evidence>
<dbReference type="InParanoid" id="D2V6X7"/>
<dbReference type="GO" id="GO:0020037">
    <property type="term" value="F:heme binding"/>
    <property type="evidence" value="ECO:0007669"/>
    <property type="project" value="InterPro"/>
</dbReference>
<dbReference type="STRING" id="5762.D2V6X7"/>
<dbReference type="InterPro" id="IPR036400">
    <property type="entry name" value="Cyt_B5-like_heme/steroid_sf"/>
</dbReference>
<feature type="transmembrane region" description="Helical" evidence="4">
    <location>
        <begin position="250"/>
        <end position="269"/>
    </location>
</feature>
<keyword evidence="1" id="KW-0349">Heme</keyword>
<dbReference type="Pfam" id="PF00487">
    <property type="entry name" value="FA_desaturase"/>
    <property type="match status" value="1"/>
</dbReference>
<sequence>MTEENIKKFSWEEIEKHNHEESAWLVIDGKVYDVTKFIPHHPGGDYLLLGAGRHSTELFLSNHPAKILNNSKALLEKYYIGEVEQETIYSYNPPDQTNFYLECRAQVDQYLKDNNLTARDVPQMYLKMILSLCIWFILYLGTFYYFESKLLSFVVAIVWGWSNANIGVNMMHDANHSSFSNHPTINRVVAVVCFDILGGSSYVWKMIHSVGHHVNTNIEERDPDIHTGEPHFRKIKSAQKHHWWYAYQHYYLPVLYCSLLFELAFRDFFAMMIGSWGGVKFQPPPKGEYLLFFSTKIWWLTYSLAFPIWFSNHSVGTIFMLWCTAYMVASFLLVLIFQVNHVTNIADSFHVNQQDGMVHADWAATQVSGSSNFACGSWLWNHLSGGLCHQVEHHLFPSISHIHYPKIQPIVEKCAKKYGIKYNSYGTFWEAIIGHFTLLRDMGQKGIQSNWKSM</sequence>
<dbReference type="InterPro" id="IPR001199">
    <property type="entry name" value="Cyt_B5-like_heme/steroid-bd"/>
</dbReference>
<dbReference type="PROSITE" id="PS50255">
    <property type="entry name" value="CYTOCHROME_B5_2"/>
    <property type="match status" value="1"/>
</dbReference>
<keyword evidence="4" id="KW-0812">Transmembrane</keyword>
<protein>
    <submittedName>
        <fullName evidence="6">Predicted protein</fullName>
    </submittedName>
</protein>
<feature type="transmembrane region" description="Helical" evidence="4">
    <location>
        <begin position="289"/>
        <end position="310"/>
    </location>
</feature>
<evidence type="ECO:0000256" key="2">
    <source>
        <dbReference type="ARBA" id="ARBA00022723"/>
    </source>
</evidence>
<keyword evidence="4" id="KW-1133">Transmembrane helix</keyword>
<name>D2V6X7_NAEGR</name>
<keyword evidence="2" id="KW-0479">Metal-binding</keyword>
<evidence type="ECO:0000313" key="6">
    <source>
        <dbReference type="EMBL" id="EFC47525.1"/>
    </source>
</evidence>
<dbReference type="Pfam" id="PF00173">
    <property type="entry name" value="Cyt-b5"/>
    <property type="match status" value="1"/>
</dbReference>
<gene>
    <name evidence="6" type="ORF">NAEGRDRAFT_31560</name>
</gene>
<feature type="transmembrane region" description="Helical" evidence="4">
    <location>
        <begin position="152"/>
        <end position="172"/>
    </location>
</feature>
<reference evidence="6 7" key="1">
    <citation type="journal article" date="2010" name="Cell">
        <title>The genome of Naegleria gruberi illuminates early eukaryotic versatility.</title>
        <authorList>
            <person name="Fritz-Laylin L.K."/>
            <person name="Prochnik S.E."/>
            <person name="Ginger M.L."/>
            <person name="Dacks J.B."/>
            <person name="Carpenter M.L."/>
            <person name="Field M.C."/>
            <person name="Kuo A."/>
            <person name="Paredez A."/>
            <person name="Chapman J."/>
            <person name="Pham J."/>
            <person name="Shu S."/>
            <person name="Neupane R."/>
            <person name="Cipriano M."/>
            <person name="Mancuso J."/>
            <person name="Tu H."/>
            <person name="Salamov A."/>
            <person name="Lindquist E."/>
            <person name="Shapiro H."/>
            <person name="Lucas S."/>
            <person name="Grigoriev I.V."/>
            <person name="Cande W.Z."/>
            <person name="Fulton C."/>
            <person name="Rokhsar D.S."/>
            <person name="Dawson S.C."/>
        </authorList>
    </citation>
    <scope>NUCLEOTIDE SEQUENCE [LARGE SCALE GENOMIC DNA]</scope>
    <source>
        <strain evidence="6 7">NEG-M</strain>
    </source>
</reference>
<dbReference type="Proteomes" id="UP000006671">
    <property type="component" value="Unassembled WGS sequence"/>
</dbReference>
<dbReference type="GO" id="GO:0006636">
    <property type="term" value="P:unsaturated fatty acid biosynthetic process"/>
    <property type="evidence" value="ECO:0007669"/>
    <property type="project" value="UniProtKB-ARBA"/>
</dbReference>
<dbReference type="InterPro" id="IPR012171">
    <property type="entry name" value="Fatty_acid_desaturase"/>
</dbReference>
<dbReference type="RefSeq" id="XP_002680269.1">
    <property type="nucleotide sequence ID" value="XM_002680223.1"/>
</dbReference>
<dbReference type="InterPro" id="IPR018506">
    <property type="entry name" value="Cyt_B5_heme-BS"/>
</dbReference>
<dbReference type="SMART" id="SM01117">
    <property type="entry name" value="Cyt-b5"/>
    <property type="match status" value="1"/>
</dbReference>
<dbReference type="PROSITE" id="PS00191">
    <property type="entry name" value="CYTOCHROME_B5_1"/>
    <property type="match status" value="1"/>
</dbReference>
<feature type="transmembrane region" description="Helical" evidence="4">
    <location>
        <begin position="125"/>
        <end position="146"/>
    </location>
</feature>
<dbReference type="InterPro" id="IPR005804">
    <property type="entry name" value="FA_desaturase_dom"/>
</dbReference>
<dbReference type="EMBL" id="GG738854">
    <property type="protein sequence ID" value="EFC47525.1"/>
    <property type="molecule type" value="Genomic_DNA"/>
</dbReference>
<accession>D2V6X7</accession>
<dbReference type="Gene3D" id="3.10.120.10">
    <property type="entry name" value="Cytochrome b5-like heme/steroid binding domain"/>
    <property type="match status" value="1"/>
</dbReference>
<evidence type="ECO:0000259" key="5">
    <source>
        <dbReference type="PROSITE" id="PS50255"/>
    </source>
</evidence>
<organism evidence="7">
    <name type="scientific">Naegleria gruberi</name>
    <name type="common">Amoeba</name>
    <dbReference type="NCBI Taxonomy" id="5762"/>
    <lineage>
        <taxon>Eukaryota</taxon>
        <taxon>Discoba</taxon>
        <taxon>Heterolobosea</taxon>
        <taxon>Tetramitia</taxon>
        <taxon>Eutetramitia</taxon>
        <taxon>Vahlkampfiidae</taxon>
        <taxon>Naegleria</taxon>
    </lineage>
</organism>
<dbReference type="KEGG" id="ngr:NAEGRDRAFT_31560"/>
<dbReference type="PANTHER" id="PTHR19353">
    <property type="entry name" value="FATTY ACID DESATURASE 2"/>
    <property type="match status" value="1"/>
</dbReference>